<proteinExistence type="predicted"/>
<sequence length="121" mass="13373">MATQELRMSRKKGNLKGLTRGCRRSRWIGSLMPKSLISMGMDKAQIALLREIAQQMCKEAATEIKVVKRSSSIKKSSSLMSKIKIYIWLSTQQCSTSAAAGKVLFPFEAQEAPLKSTGMTS</sequence>
<dbReference type="Proteomes" id="UP000734854">
    <property type="component" value="Unassembled WGS sequence"/>
</dbReference>
<accession>A0A8J5GC71</accession>
<protein>
    <submittedName>
        <fullName evidence="1">Uncharacterized protein</fullName>
    </submittedName>
</protein>
<name>A0A8J5GC71_ZINOF</name>
<keyword evidence="2" id="KW-1185">Reference proteome</keyword>
<evidence type="ECO:0000313" key="1">
    <source>
        <dbReference type="EMBL" id="KAG6505560.1"/>
    </source>
</evidence>
<comment type="caution">
    <text evidence="1">The sequence shown here is derived from an EMBL/GenBank/DDBJ whole genome shotgun (WGS) entry which is preliminary data.</text>
</comment>
<organism evidence="1 2">
    <name type="scientific">Zingiber officinale</name>
    <name type="common">Ginger</name>
    <name type="synonym">Amomum zingiber</name>
    <dbReference type="NCBI Taxonomy" id="94328"/>
    <lineage>
        <taxon>Eukaryota</taxon>
        <taxon>Viridiplantae</taxon>
        <taxon>Streptophyta</taxon>
        <taxon>Embryophyta</taxon>
        <taxon>Tracheophyta</taxon>
        <taxon>Spermatophyta</taxon>
        <taxon>Magnoliopsida</taxon>
        <taxon>Liliopsida</taxon>
        <taxon>Zingiberales</taxon>
        <taxon>Zingiberaceae</taxon>
        <taxon>Zingiber</taxon>
    </lineage>
</organism>
<gene>
    <name evidence="1" type="ORF">ZIOFF_037920</name>
</gene>
<dbReference type="EMBL" id="JACMSC010000010">
    <property type="protein sequence ID" value="KAG6505560.1"/>
    <property type="molecule type" value="Genomic_DNA"/>
</dbReference>
<dbReference type="AlphaFoldDB" id="A0A8J5GC71"/>
<evidence type="ECO:0000313" key="2">
    <source>
        <dbReference type="Proteomes" id="UP000734854"/>
    </source>
</evidence>
<reference evidence="1 2" key="1">
    <citation type="submission" date="2020-08" db="EMBL/GenBank/DDBJ databases">
        <title>Plant Genome Project.</title>
        <authorList>
            <person name="Zhang R.-G."/>
        </authorList>
    </citation>
    <scope>NUCLEOTIDE SEQUENCE [LARGE SCALE GENOMIC DNA]</scope>
    <source>
        <tissue evidence="1">Rhizome</tissue>
    </source>
</reference>